<accession>A0AAN9L4S6</accession>
<evidence type="ECO:0000256" key="6">
    <source>
        <dbReference type="ARBA" id="ARBA00049030"/>
    </source>
</evidence>
<dbReference type="EC" id="2.4.1.13" evidence="3"/>
<evidence type="ECO:0000259" key="7">
    <source>
        <dbReference type="Pfam" id="PF00534"/>
    </source>
</evidence>
<name>A0AAN9L4S6_CANGL</name>
<evidence type="ECO:0000259" key="8">
    <source>
        <dbReference type="Pfam" id="PF00862"/>
    </source>
</evidence>
<dbReference type="FunFam" id="3.40.50.2000:FF:000006">
    <property type="entry name" value="Sucrose synthase"/>
    <property type="match status" value="1"/>
</dbReference>
<dbReference type="InterPro" id="IPR000368">
    <property type="entry name" value="Sucrose_synth_GT-B1"/>
</dbReference>
<evidence type="ECO:0000313" key="10">
    <source>
        <dbReference type="Proteomes" id="UP001367508"/>
    </source>
</evidence>
<comment type="catalytic activity">
    <reaction evidence="6">
        <text>an NDP-alpha-D-glucose + D-fructose = a ribonucleoside 5'-diphosphate + sucrose + H(+)</text>
        <dbReference type="Rhea" id="RHEA:16241"/>
        <dbReference type="ChEBI" id="CHEBI:15378"/>
        <dbReference type="ChEBI" id="CHEBI:17992"/>
        <dbReference type="ChEBI" id="CHEBI:37721"/>
        <dbReference type="ChEBI" id="CHEBI:57930"/>
        <dbReference type="ChEBI" id="CHEBI:76533"/>
        <dbReference type="EC" id="2.4.1.13"/>
    </reaction>
</comment>
<dbReference type="InterPro" id="IPR001296">
    <property type="entry name" value="Glyco_trans_1"/>
</dbReference>
<evidence type="ECO:0000256" key="5">
    <source>
        <dbReference type="ARBA" id="ARBA00022679"/>
    </source>
</evidence>
<reference evidence="9 10" key="1">
    <citation type="submission" date="2024-01" db="EMBL/GenBank/DDBJ databases">
        <title>The genomes of 5 underutilized Papilionoideae crops provide insights into root nodulation and disease resistanc.</title>
        <authorList>
            <person name="Jiang F."/>
        </authorList>
    </citation>
    <scope>NUCLEOTIDE SEQUENCE [LARGE SCALE GENOMIC DNA]</scope>
    <source>
        <strain evidence="9">LVBAO_FW01</strain>
        <tissue evidence="9">Leaves</tissue>
    </source>
</reference>
<evidence type="ECO:0000256" key="1">
    <source>
        <dbReference type="ARBA" id="ARBA00002595"/>
    </source>
</evidence>
<comment type="similarity">
    <text evidence="2">Belongs to the glycosyltransferase 1 family. Plant sucrose synthase subfamily.</text>
</comment>
<proteinExistence type="inferred from homology"/>
<evidence type="ECO:0000313" key="9">
    <source>
        <dbReference type="EMBL" id="KAK7329475.1"/>
    </source>
</evidence>
<dbReference type="InterPro" id="IPR012820">
    <property type="entry name" value="Sucrose_synthase_pln/cyn"/>
</dbReference>
<feature type="domain" description="Glycosyl transferase family 1" evidence="7">
    <location>
        <begin position="177"/>
        <end position="346"/>
    </location>
</feature>
<dbReference type="PANTHER" id="PTHR45839">
    <property type="match status" value="1"/>
</dbReference>
<dbReference type="EMBL" id="JAYMYQ010000005">
    <property type="protein sequence ID" value="KAK7329475.1"/>
    <property type="molecule type" value="Genomic_DNA"/>
</dbReference>
<evidence type="ECO:0000256" key="3">
    <source>
        <dbReference type="ARBA" id="ARBA00012540"/>
    </source>
</evidence>
<organism evidence="9 10">
    <name type="scientific">Canavalia gladiata</name>
    <name type="common">Sword bean</name>
    <name type="synonym">Dolichos gladiatus</name>
    <dbReference type="NCBI Taxonomy" id="3824"/>
    <lineage>
        <taxon>Eukaryota</taxon>
        <taxon>Viridiplantae</taxon>
        <taxon>Streptophyta</taxon>
        <taxon>Embryophyta</taxon>
        <taxon>Tracheophyta</taxon>
        <taxon>Spermatophyta</taxon>
        <taxon>Magnoliopsida</taxon>
        <taxon>eudicotyledons</taxon>
        <taxon>Gunneridae</taxon>
        <taxon>Pentapetalae</taxon>
        <taxon>rosids</taxon>
        <taxon>fabids</taxon>
        <taxon>Fabales</taxon>
        <taxon>Fabaceae</taxon>
        <taxon>Papilionoideae</taxon>
        <taxon>50 kb inversion clade</taxon>
        <taxon>NPAAA clade</taxon>
        <taxon>indigoferoid/millettioid clade</taxon>
        <taxon>Phaseoleae</taxon>
        <taxon>Canavalia</taxon>
    </lineage>
</organism>
<comment type="function">
    <text evidence="1">Sucrose-cleaving enzyme that provides UDP-glucose and fructose for various metabolic pathways.</text>
</comment>
<dbReference type="Pfam" id="PF00534">
    <property type="entry name" value="Glycos_transf_1"/>
    <property type="match status" value="1"/>
</dbReference>
<dbReference type="Gene3D" id="3.40.50.2000">
    <property type="entry name" value="Glycogen Phosphorylase B"/>
    <property type="match status" value="2"/>
</dbReference>
<comment type="caution">
    <text evidence="9">The sequence shown here is derived from an EMBL/GenBank/DDBJ whole genome shotgun (WGS) entry which is preliminary data.</text>
</comment>
<keyword evidence="4" id="KW-0328">Glycosyltransferase</keyword>
<dbReference type="FunFam" id="3.40.50.2000:FF:000549">
    <property type="entry name" value="Sucrose synthase 3"/>
    <property type="match status" value="1"/>
</dbReference>
<dbReference type="Proteomes" id="UP001367508">
    <property type="component" value="Unassembled WGS sequence"/>
</dbReference>
<evidence type="ECO:0000256" key="4">
    <source>
        <dbReference type="ARBA" id="ARBA00022676"/>
    </source>
</evidence>
<dbReference type="AlphaFoldDB" id="A0AAN9L4S6"/>
<dbReference type="PANTHER" id="PTHR45839:SF9">
    <property type="entry name" value="SUCROSE SYNTHASE 2"/>
    <property type="match status" value="1"/>
</dbReference>
<dbReference type="Pfam" id="PF00862">
    <property type="entry name" value="GT-B_Sucrose_synth"/>
    <property type="match status" value="1"/>
</dbReference>
<dbReference type="GO" id="GO:0005985">
    <property type="term" value="P:sucrose metabolic process"/>
    <property type="evidence" value="ECO:0007669"/>
    <property type="project" value="InterPro"/>
</dbReference>
<gene>
    <name evidence="9" type="ORF">VNO77_23644</name>
</gene>
<evidence type="ECO:0000256" key="2">
    <source>
        <dbReference type="ARBA" id="ARBA00005894"/>
    </source>
</evidence>
<feature type="domain" description="Sucrose synthase first GT-B" evidence="8">
    <location>
        <begin position="1"/>
        <end position="171"/>
    </location>
</feature>
<dbReference type="SUPFAM" id="SSF53756">
    <property type="entry name" value="UDP-Glycosyltransferase/glycogen phosphorylase"/>
    <property type="match status" value="1"/>
</dbReference>
<keyword evidence="10" id="KW-1185">Reference proteome</keyword>
<sequence length="424" mass="48549">MWPYLETFAEDASNEIAAELQGVPDLIIGNYSDGNLVATLLSYKLGITQCNIAHALEKTKYPDSDIYWKKYEDRYHFTCQFTADLIAMNNADFIITSTYQEIAGSKNNVGQYESHTAFTLPGLYRVVHGIDVFDPKFNIMSPGADTSIYFPYSDRGKRLTSLHGSIEKLVYGSEQNEEHIGLLNDRSKPIIFSMATLDPVKNMTGLVECFGKSSKLRELGNLVVVGGYIDVQRCRDKEEMGEIEKMHCLIEKYNLHGQFRWIKAQVNRARNGELYRYIADMKGVFVQPAFYEAFGLTVVEAMTCGLPTFATCHGGPAEIIEHGISGFHIEPHYPHQVAAILINFFEQCQHDLGYWNKISDAGLKRIKERYTWKIYSERLLTLAGVYGFWKHVSKLERRETRRYLEMFYILKFRNLIKSIPLAVN</sequence>
<protein>
    <recommendedName>
        <fullName evidence="3">sucrose synthase</fullName>
        <ecNumber evidence="3">2.4.1.13</ecNumber>
    </recommendedName>
</protein>
<keyword evidence="5" id="KW-0808">Transferase</keyword>
<dbReference type="GO" id="GO:0016157">
    <property type="term" value="F:sucrose synthase activity"/>
    <property type="evidence" value="ECO:0007669"/>
    <property type="project" value="UniProtKB-EC"/>
</dbReference>